<dbReference type="Pfam" id="PF00493">
    <property type="entry name" value="MCM"/>
    <property type="match status" value="1"/>
</dbReference>
<dbReference type="GO" id="GO:0042555">
    <property type="term" value="C:MCM complex"/>
    <property type="evidence" value="ECO:0007669"/>
    <property type="project" value="TreeGrafter"/>
</dbReference>
<dbReference type="Pfam" id="PF17855">
    <property type="entry name" value="MCM_lid"/>
    <property type="match status" value="1"/>
</dbReference>
<comment type="similarity">
    <text evidence="2 16">Belongs to the MCM family.</text>
</comment>
<evidence type="ECO:0000256" key="6">
    <source>
        <dbReference type="ARBA" id="ARBA00022763"/>
    </source>
</evidence>
<dbReference type="EC" id="3.6.4.12" evidence="3"/>
<evidence type="ECO:0000256" key="8">
    <source>
        <dbReference type="ARBA" id="ARBA00022806"/>
    </source>
</evidence>
<dbReference type="SMART" id="SM00382">
    <property type="entry name" value="AAA"/>
    <property type="match status" value="1"/>
</dbReference>
<evidence type="ECO:0000256" key="11">
    <source>
        <dbReference type="ARBA" id="ARBA00023204"/>
    </source>
</evidence>
<dbReference type="GO" id="GO:0006260">
    <property type="term" value="P:DNA replication"/>
    <property type="evidence" value="ECO:0007669"/>
    <property type="project" value="InterPro"/>
</dbReference>
<feature type="region of interest" description="Disordered" evidence="17">
    <location>
        <begin position="1161"/>
        <end position="1181"/>
    </location>
</feature>
<dbReference type="PROSITE" id="PS00847">
    <property type="entry name" value="MCM_1"/>
    <property type="match status" value="1"/>
</dbReference>
<evidence type="ECO:0000256" key="5">
    <source>
        <dbReference type="ARBA" id="ARBA00022741"/>
    </source>
</evidence>
<protein>
    <recommendedName>
        <fullName evidence="13">DNA helicase MCM9</fullName>
        <ecNumber evidence="3">3.6.4.12</ecNumber>
    </recommendedName>
    <alternativeName>
        <fullName evidence="14">Minichromosome maintenance 9</fullName>
    </alternativeName>
</protein>
<dbReference type="GO" id="GO:0005634">
    <property type="term" value="C:nucleus"/>
    <property type="evidence" value="ECO:0007669"/>
    <property type="project" value="UniProtKB-SubCell"/>
</dbReference>
<dbReference type="InterPro" id="IPR031327">
    <property type="entry name" value="MCM"/>
</dbReference>
<proteinExistence type="inferred from homology"/>
<gene>
    <name evidence="19" type="primary">MCM9</name>
    <name evidence="19" type="ORF">SK128_007068</name>
</gene>
<dbReference type="SMART" id="SM00350">
    <property type="entry name" value="MCM"/>
    <property type="match status" value="1"/>
</dbReference>
<dbReference type="InterPro" id="IPR003593">
    <property type="entry name" value="AAA+_ATPase"/>
</dbReference>
<evidence type="ECO:0000313" key="19">
    <source>
        <dbReference type="EMBL" id="KAK7075092.1"/>
    </source>
</evidence>
<feature type="region of interest" description="Disordered" evidence="17">
    <location>
        <begin position="966"/>
        <end position="991"/>
    </location>
</feature>
<evidence type="ECO:0000256" key="7">
    <source>
        <dbReference type="ARBA" id="ARBA00022801"/>
    </source>
</evidence>
<keyword evidence="12" id="KW-0539">Nucleus</keyword>
<dbReference type="InterPro" id="IPR018525">
    <property type="entry name" value="MCM_CS"/>
</dbReference>
<dbReference type="GO" id="GO:0000724">
    <property type="term" value="P:double-strand break repair via homologous recombination"/>
    <property type="evidence" value="ECO:0007669"/>
    <property type="project" value="TreeGrafter"/>
</dbReference>
<keyword evidence="9 16" id="KW-0067">ATP-binding</keyword>
<dbReference type="PRINTS" id="PR01657">
    <property type="entry name" value="MCMFAMILY"/>
</dbReference>
<dbReference type="PANTHER" id="PTHR11630">
    <property type="entry name" value="DNA REPLICATION LICENSING FACTOR MCM FAMILY MEMBER"/>
    <property type="match status" value="1"/>
</dbReference>
<dbReference type="GO" id="GO:0017116">
    <property type="term" value="F:single-stranded DNA helicase activity"/>
    <property type="evidence" value="ECO:0007669"/>
    <property type="project" value="TreeGrafter"/>
</dbReference>
<dbReference type="Gene3D" id="2.40.50.140">
    <property type="entry name" value="Nucleic acid-binding proteins"/>
    <property type="match status" value="1"/>
</dbReference>
<evidence type="ECO:0000256" key="2">
    <source>
        <dbReference type="ARBA" id="ARBA00008010"/>
    </source>
</evidence>
<accession>A0AAN8X236</accession>
<evidence type="ECO:0000256" key="4">
    <source>
        <dbReference type="ARBA" id="ARBA00022705"/>
    </source>
</evidence>
<dbReference type="InterPro" id="IPR012340">
    <property type="entry name" value="NA-bd_OB-fold"/>
</dbReference>
<dbReference type="FunFam" id="3.40.50.300:FF:000671">
    <property type="entry name" value="DNA helicase MCM9 isoform X1"/>
    <property type="match status" value="1"/>
</dbReference>
<dbReference type="InterPro" id="IPR001208">
    <property type="entry name" value="MCM_dom"/>
</dbReference>
<dbReference type="PANTHER" id="PTHR11630:SF48">
    <property type="entry name" value="DNA HELICASE MCM9"/>
    <property type="match status" value="1"/>
</dbReference>
<feature type="region of interest" description="Disordered" evidence="17">
    <location>
        <begin position="1276"/>
        <end position="1305"/>
    </location>
</feature>
<feature type="compositionally biased region" description="Basic and acidic residues" evidence="17">
    <location>
        <begin position="1291"/>
        <end position="1305"/>
    </location>
</feature>
<comment type="subcellular location">
    <subcellularLocation>
        <location evidence="1">Nucleus</location>
    </subcellularLocation>
</comment>
<keyword evidence="11" id="KW-0234">DNA repair</keyword>
<comment type="catalytic activity">
    <reaction evidence="15">
        <text>ATP + H2O = ADP + phosphate + H(+)</text>
        <dbReference type="Rhea" id="RHEA:13065"/>
        <dbReference type="ChEBI" id="CHEBI:15377"/>
        <dbReference type="ChEBI" id="CHEBI:15378"/>
        <dbReference type="ChEBI" id="CHEBI:30616"/>
        <dbReference type="ChEBI" id="CHEBI:43474"/>
        <dbReference type="ChEBI" id="CHEBI:456216"/>
        <dbReference type="EC" id="3.6.4.12"/>
    </reaction>
</comment>
<dbReference type="InterPro" id="IPR041562">
    <property type="entry name" value="MCM_lid"/>
</dbReference>
<feature type="domain" description="MCM C-terminal AAA(+) ATPase" evidence="18">
    <location>
        <begin position="307"/>
        <end position="510"/>
    </location>
</feature>
<dbReference type="Gene3D" id="3.40.50.300">
    <property type="entry name" value="P-loop containing nucleotide triphosphate hydrolases"/>
    <property type="match status" value="1"/>
</dbReference>
<keyword evidence="7 19" id="KW-0378">Hydrolase</keyword>
<keyword evidence="5 16" id="KW-0547">Nucleotide-binding</keyword>
<dbReference type="GO" id="GO:0005524">
    <property type="term" value="F:ATP binding"/>
    <property type="evidence" value="ECO:0007669"/>
    <property type="project" value="UniProtKB-KW"/>
</dbReference>
<dbReference type="GO" id="GO:0003697">
    <property type="term" value="F:single-stranded DNA binding"/>
    <property type="evidence" value="ECO:0007669"/>
    <property type="project" value="TreeGrafter"/>
</dbReference>
<dbReference type="EMBL" id="JAXCGZ010011367">
    <property type="protein sequence ID" value="KAK7075092.1"/>
    <property type="molecule type" value="Genomic_DNA"/>
</dbReference>
<dbReference type="SUPFAM" id="SSF50249">
    <property type="entry name" value="Nucleic acid-binding proteins"/>
    <property type="match status" value="1"/>
</dbReference>
<organism evidence="19 20">
    <name type="scientific">Halocaridina rubra</name>
    <name type="common">Hawaiian red shrimp</name>
    <dbReference type="NCBI Taxonomy" id="373956"/>
    <lineage>
        <taxon>Eukaryota</taxon>
        <taxon>Metazoa</taxon>
        <taxon>Ecdysozoa</taxon>
        <taxon>Arthropoda</taxon>
        <taxon>Crustacea</taxon>
        <taxon>Multicrustacea</taxon>
        <taxon>Malacostraca</taxon>
        <taxon>Eumalacostraca</taxon>
        <taxon>Eucarida</taxon>
        <taxon>Decapoda</taxon>
        <taxon>Pleocyemata</taxon>
        <taxon>Caridea</taxon>
        <taxon>Atyoidea</taxon>
        <taxon>Atyidae</taxon>
        <taxon>Halocaridina</taxon>
    </lineage>
</organism>
<evidence type="ECO:0000256" key="9">
    <source>
        <dbReference type="ARBA" id="ARBA00022840"/>
    </source>
</evidence>
<feature type="compositionally biased region" description="Low complexity" evidence="17">
    <location>
        <begin position="1169"/>
        <end position="1181"/>
    </location>
</feature>
<evidence type="ECO:0000313" key="20">
    <source>
        <dbReference type="Proteomes" id="UP001381693"/>
    </source>
</evidence>
<dbReference type="InterPro" id="IPR058768">
    <property type="entry name" value="MCM9_N"/>
</dbReference>
<evidence type="ECO:0000256" key="14">
    <source>
        <dbReference type="ARBA" id="ARBA00042301"/>
    </source>
</evidence>
<keyword evidence="20" id="KW-1185">Reference proteome</keyword>
<evidence type="ECO:0000256" key="3">
    <source>
        <dbReference type="ARBA" id="ARBA00012551"/>
    </source>
</evidence>
<evidence type="ECO:0000256" key="17">
    <source>
        <dbReference type="SAM" id="MobiDB-lite"/>
    </source>
</evidence>
<feature type="compositionally biased region" description="Polar residues" evidence="17">
    <location>
        <begin position="977"/>
        <end position="991"/>
    </location>
</feature>
<evidence type="ECO:0000256" key="16">
    <source>
        <dbReference type="RuleBase" id="RU004070"/>
    </source>
</evidence>
<feature type="compositionally biased region" description="Polar residues" evidence="17">
    <location>
        <begin position="907"/>
        <end position="916"/>
    </location>
</feature>
<feature type="compositionally biased region" description="Polar residues" evidence="17">
    <location>
        <begin position="1279"/>
        <end position="1290"/>
    </location>
</feature>
<evidence type="ECO:0000256" key="1">
    <source>
        <dbReference type="ARBA" id="ARBA00004123"/>
    </source>
</evidence>
<feature type="region of interest" description="Disordered" evidence="17">
    <location>
        <begin position="907"/>
        <end position="947"/>
    </location>
</feature>
<dbReference type="SUPFAM" id="SSF52540">
    <property type="entry name" value="P-loop containing nucleoside triphosphate hydrolases"/>
    <property type="match status" value="1"/>
</dbReference>
<dbReference type="GO" id="GO:0016787">
    <property type="term" value="F:hydrolase activity"/>
    <property type="evidence" value="ECO:0007669"/>
    <property type="project" value="UniProtKB-KW"/>
</dbReference>
<dbReference type="InterPro" id="IPR033762">
    <property type="entry name" value="MCM_OB"/>
</dbReference>
<reference evidence="19 20" key="1">
    <citation type="submission" date="2023-11" db="EMBL/GenBank/DDBJ databases">
        <title>Halocaridina rubra genome assembly.</title>
        <authorList>
            <person name="Smith C."/>
        </authorList>
    </citation>
    <scope>NUCLEOTIDE SEQUENCE [LARGE SCALE GENOMIC DNA]</scope>
    <source>
        <strain evidence="19">EP-1</strain>
        <tissue evidence="19">Whole</tissue>
    </source>
</reference>
<evidence type="ECO:0000256" key="10">
    <source>
        <dbReference type="ARBA" id="ARBA00023125"/>
    </source>
</evidence>
<keyword evidence="8 19" id="KW-0347">Helicase</keyword>
<dbReference type="InterPro" id="IPR027417">
    <property type="entry name" value="P-loop_NTPase"/>
</dbReference>
<evidence type="ECO:0000256" key="12">
    <source>
        <dbReference type="ARBA" id="ARBA00023242"/>
    </source>
</evidence>
<keyword evidence="10 16" id="KW-0238">DNA-binding</keyword>
<dbReference type="Pfam" id="PF26066">
    <property type="entry name" value="MCM9_N"/>
    <property type="match status" value="1"/>
</dbReference>
<sequence length="1366" mass="152503">MAGKQDESRKKVRAKDVFQSYLLKHHCTDLLEVLEAEDDTEHYPVTFNFLTFFEEHVEVAEALLASPLKLLPVLDAALVLAVRKLFEDIENKNDLCIKSNVHARITGLPTCPELYRHAVPRTCDVGRLLCVSGTVVRTTAPRMLEYQKDFICSKCKHVFVVKADHDQYYQLNKPGRCPNPDTCYSNFFNVLNKSSQQLLHTKDYQEIKIQEQAQKLIIGTIPRSLWVTLEDDLVSACKPGDDVLICGTVRRRWRPVVRDARPDIDLAFKANNVMVRNKQRSGAIVTEEMRAYFAEFWDKYKHDPLAGRNVILESFCPQVYGLYIVKLCVAVVVAGGIQKVDNSGARVRGESHLLLVGDPGTGKSQFLKYVCSLVPRCVLTTGIGTTNAGLTVSAVRDEGEWALEAGALVLADGGVCCIDEFNSVREYDRAAIHEAMEQQTISVAKAGLVCKLNTRCSVIAATNPKGGYDPEESLMINVGLASPLLSRFDLILVLLDTKNAEWDKIVSSYILEGLDLLARERNEDEVWNIEKLQAYFCHIRSLQPVLSTAANSVLSKYYQMQRQTDQRNQARTTIRLLESLVRLSQGHARLMLRSEVTLQDAIVAVTMMEASMYGTAIIAGINPLHTAFPLSPKEEYKNQVRIILQNLGLFDLLTQEMQRLREEERVHKTLQESNLKEPPNKKTEFYDEKTPNLHVKYTSRNVFKPTIIDETSSCGIEELEELAKGPSRFIKQRLMDEFSVKTSGENDLNVLHENASTVGLNVGNSRDILSKGQKRKKTSTPIVESSTSKRIKTKKRKSQKCPTEDVLSPYDLVELAGNELLDDLDNCFDEVPSTFHKSRRIISSLSGKTTKPVVNFGSIDKEGLAGELKSSTGIGVNKESKDYTDSRLHDKDRVLDQGKTVCQQSIVRSSKENLTNDSDDFYDSPDKSHFVSPGMMQKPSKNASDTGLLTNNTSNKFTNIKQTFYATHSDTRDPKNSELQNPKNNTKSETFCSLQSPVDLHLQIFEAGEEMLEEFSGIMVPTPMYSSTQLLKSHTAPKLNVTNDTESIESSTRLQDDTGKQDEKLTIDTHVSSIDYKSVQNTDLVSENDEVKVPERWKTGSSHTSSAAKVYSYKNSSDSLQTSDVNQKVSKESPFSISSLQKFAFTGRHCEKIKPEHVNKTGNNAEELSSSTNSKISNSSDISNDEYDGEIFAKKKVINVHGKNSVCDKKKQLNNGEKYLKLGEERRVIDDCQGKESISNTEFSTAPDKLKVFSISPGSSRNKADIFYSNDCVAKSNEQENNPDVASTKSIQEKDAAVDKHSADKANRNASKEYFPLIAAKSSLLLKRPAFLSSQGSSSSKTSSSSFIGAVASSEDIEDIDFELNF</sequence>
<keyword evidence="4" id="KW-0235">DNA replication</keyword>
<name>A0AAN8X236_HALRR</name>
<keyword evidence="6" id="KW-0227">DNA damage</keyword>
<dbReference type="PROSITE" id="PS50051">
    <property type="entry name" value="MCM_2"/>
    <property type="match status" value="1"/>
</dbReference>
<feature type="compositionally biased region" description="Polar residues" evidence="17">
    <location>
        <begin position="1042"/>
        <end position="1053"/>
    </location>
</feature>
<evidence type="ECO:0000256" key="15">
    <source>
        <dbReference type="ARBA" id="ARBA00047995"/>
    </source>
</evidence>
<evidence type="ECO:0000259" key="18">
    <source>
        <dbReference type="PROSITE" id="PS50051"/>
    </source>
</evidence>
<evidence type="ECO:0000256" key="13">
    <source>
        <dbReference type="ARBA" id="ARBA00041085"/>
    </source>
</evidence>
<dbReference type="Proteomes" id="UP001381693">
    <property type="component" value="Unassembled WGS sequence"/>
</dbReference>
<dbReference type="Gene3D" id="2.20.28.10">
    <property type="match status" value="1"/>
</dbReference>
<comment type="caution">
    <text evidence="19">The sequence shown here is derived from an EMBL/GenBank/DDBJ whole genome shotgun (WGS) entry which is preliminary data.</text>
</comment>
<dbReference type="Pfam" id="PF17207">
    <property type="entry name" value="MCM_OB"/>
    <property type="match status" value="1"/>
</dbReference>
<feature type="region of interest" description="Disordered" evidence="17">
    <location>
        <begin position="1042"/>
        <end position="1061"/>
    </location>
</feature>